<name>A0A6J4NLB9_9ACTN</name>
<sequence>MIKWAGWLITLCGVGHTLGSLVETAPRYAGGWLSWALWEESNANPDAMSHITGAFWYSWYSFGVQLILVGLTVLWLGRRNVTPPPFTAWTLAA</sequence>
<proteinExistence type="predicted"/>
<dbReference type="AlphaFoldDB" id="A0A6J4NLB9"/>
<gene>
    <name evidence="2" type="ORF">AVDCRST_MAG03-658</name>
</gene>
<organism evidence="2">
    <name type="scientific">uncultured Rubrobacteraceae bacterium</name>
    <dbReference type="NCBI Taxonomy" id="349277"/>
    <lineage>
        <taxon>Bacteria</taxon>
        <taxon>Bacillati</taxon>
        <taxon>Actinomycetota</taxon>
        <taxon>Rubrobacteria</taxon>
        <taxon>Rubrobacterales</taxon>
        <taxon>Rubrobacteraceae</taxon>
        <taxon>environmental samples</taxon>
    </lineage>
</organism>
<feature type="transmembrane region" description="Helical" evidence="1">
    <location>
        <begin position="54"/>
        <end position="76"/>
    </location>
</feature>
<evidence type="ECO:0000313" key="2">
    <source>
        <dbReference type="EMBL" id="CAA9391667.1"/>
    </source>
</evidence>
<keyword evidence="1" id="KW-1133">Transmembrane helix</keyword>
<keyword evidence="1" id="KW-0812">Transmembrane</keyword>
<reference evidence="2" key="1">
    <citation type="submission" date="2020-02" db="EMBL/GenBank/DDBJ databases">
        <authorList>
            <person name="Meier V. D."/>
        </authorList>
    </citation>
    <scope>NUCLEOTIDE SEQUENCE</scope>
    <source>
        <strain evidence="2">AVDCRST_MAG03</strain>
    </source>
</reference>
<protein>
    <submittedName>
        <fullName evidence="2">Uncharacterized protein</fullName>
    </submittedName>
</protein>
<evidence type="ECO:0000256" key="1">
    <source>
        <dbReference type="SAM" id="Phobius"/>
    </source>
</evidence>
<dbReference type="EMBL" id="CADCUT010000042">
    <property type="protein sequence ID" value="CAA9391667.1"/>
    <property type="molecule type" value="Genomic_DNA"/>
</dbReference>
<keyword evidence="1" id="KW-0472">Membrane</keyword>
<dbReference type="InterPro" id="IPR045590">
    <property type="entry name" value="DUF6463"/>
</dbReference>
<dbReference type="Pfam" id="PF20064">
    <property type="entry name" value="DUF6463"/>
    <property type="match status" value="1"/>
</dbReference>
<accession>A0A6J4NLB9</accession>